<dbReference type="AlphaFoldDB" id="A0AAD8BXB7"/>
<comment type="caution">
    <text evidence="1">The sequence shown here is derived from an EMBL/GenBank/DDBJ whole genome shotgun (WGS) entry which is preliminary data.</text>
</comment>
<reference evidence="1" key="2">
    <citation type="submission" date="2023-04" db="EMBL/GenBank/DDBJ databases">
        <authorList>
            <person name="Bu L."/>
            <person name="Lu L."/>
            <person name="Laidemitt M.R."/>
            <person name="Zhang S.M."/>
            <person name="Mutuku M."/>
            <person name="Mkoji G."/>
            <person name="Steinauer M."/>
            <person name="Loker E.S."/>
        </authorList>
    </citation>
    <scope>NUCLEOTIDE SEQUENCE</scope>
    <source>
        <strain evidence="1">KasaAsao</strain>
        <tissue evidence="1">Whole Snail</tissue>
    </source>
</reference>
<organism evidence="1 2">
    <name type="scientific">Biomphalaria pfeifferi</name>
    <name type="common">Bloodfluke planorb</name>
    <name type="synonym">Freshwater snail</name>
    <dbReference type="NCBI Taxonomy" id="112525"/>
    <lineage>
        <taxon>Eukaryota</taxon>
        <taxon>Metazoa</taxon>
        <taxon>Spiralia</taxon>
        <taxon>Lophotrochozoa</taxon>
        <taxon>Mollusca</taxon>
        <taxon>Gastropoda</taxon>
        <taxon>Heterobranchia</taxon>
        <taxon>Euthyneura</taxon>
        <taxon>Panpulmonata</taxon>
        <taxon>Hygrophila</taxon>
        <taxon>Lymnaeoidea</taxon>
        <taxon>Planorbidae</taxon>
        <taxon>Biomphalaria</taxon>
    </lineage>
</organism>
<accession>A0AAD8BXB7</accession>
<sequence>WTDLDLKETEAKEEVAKLECIFLQCIKGIEITNLNDKILKVIITNLDFGMKDENPIHRLRVYEKGNLHQGFKLEQDQTSLLLQSMNYNEVLVRVYTTLPNKDGGNETNIQSIKEACKKEMQEWMKIKEN</sequence>
<gene>
    <name evidence="1" type="ORF">Bpfe_007811</name>
</gene>
<proteinExistence type="predicted"/>
<protein>
    <submittedName>
        <fullName evidence="1">Deoxynucleoside triphosphate triphosphohydrolase SAMHD1</fullName>
    </submittedName>
</protein>
<evidence type="ECO:0000313" key="1">
    <source>
        <dbReference type="EMBL" id="KAK0062606.1"/>
    </source>
</evidence>
<dbReference type="Proteomes" id="UP001233172">
    <property type="component" value="Unassembled WGS sequence"/>
</dbReference>
<evidence type="ECO:0000313" key="2">
    <source>
        <dbReference type="Proteomes" id="UP001233172"/>
    </source>
</evidence>
<dbReference type="EMBL" id="JASAOG010000024">
    <property type="protein sequence ID" value="KAK0062606.1"/>
    <property type="molecule type" value="Genomic_DNA"/>
</dbReference>
<keyword evidence="2" id="KW-1185">Reference proteome</keyword>
<reference evidence="1" key="1">
    <citation type="journal article" date="2023" name="PLoS Negl. Trop. Dis.">
        <title>A genome sequence for Biomphalaria pfeifferi, the major vector snail for the human-infecting parasite Schistosoma mansoni.</title>
        <authorList>
            <person name="Bu L."/>
            <person name="Lu L."/>
            <person name="Laidemitt M.R."/>
            <person name="Zhang S.M."/>
            <person name="Mutuku M."/>
            <person name="Mkoji G."/>
            <person name="Steinauer M."/>
            <person name="Loker E.S."/>
        </authorList>
    </citation>
    <scope>NUCLEOTIDE SEQUENCE</scope>
    <source>
        <strain evidence="1">KasaAsao</strain>
    </source>
</reference>
<name>A0AAD8BXB7_BIOPF</name>
<feature type="non-terminal residue" evidence="1">
    <location>
        <position position="1"/>
    </location>
</feature>
<dbReference type="Gene3D" id="3.30.70.2760">
    <property type="match status" value="1"/>
</dbReference>